<organism evidence="1 2">
    <name type="scientific">Arachis hypogaea</name>
    <name type="common">Peanut</name>
    <dbReference type="NCBI Taxonomy" id="3818"/>
    <lineage>
        <taxon>Eukaryota</taxon>
        <taxon>Viridiplantae</taxon>
        <taxon>Streptophyta</taxon>
        <taxon>Embryophyta</taxon>
        <taxon>Tracheophyta</taxon>
        <taxon>Spermatophyta</taxon>
        <taxon>Magnoliopsida</taxon>
        <taxon>eudicotyledons</taxon>
        <taxon>Gunneridae</taxon>
        <taxon>Pentapetalae</taxon>
        <taxon>rosids</taxon>
        <taxon>fabids</taxon>
        <taxon>Fabales</taxon>
        <taxon>Fabaceae</taxon>
        <taxon>Papilionoideae</taxon>
        <taxon>50 kb inversion clade</taxon>
        <taxon>dalbergioids sensu lato</taxon>
        <taxon>Dalbergieae</taxon>
        <taxon>Pterocarpus clade</taxon>
        <taxon>Arachis</taxon>
    </lineage>
</organism>
<protein>
    <recommendedName>
        <fullName evidence="3">RNase H type-1 domain-containing protein</fullName>
    </recommendedName>
</protein>
<reference evidence="1 2" key="1">
    <citation type="submission" date="2019-01" db="EMBL/GenBank/DDBJ databases">
        <title>Sequencing of cultivated peanut Arachis hypogaea provides insights into genome evolution and oil improvement.</title>
        <authorList>
            <person name="Chen X."/>
        </authorList>
    </citation>
    <scope>NUCLEOTIDE SEQUENCE [LARGE SCALE GENOMIC DNA]</scope>
    <source>
        <strain evidence="2">cv. Fuhuasheng</strain>
        <tissue evidence="1">Leaves</tissue>
    </source>
</reference>
<dbReference type="STRING" id="3818.A0A445AED9"/>
<proteinExistence type="predicted"/>
<comment type="caution">
    <text evidence="1">The sequence shown here is derived from an EMBL/GenBank/DDBJ whole genome shotgun (WGS) entry which is preliminary data.</text>
</comment>
<accession>A0A445AED9</accession>
<evidence type="ECO:0000313" key="1">
    <source>
        <dbReference type="EMBL" id="RYR24776.1"/>
    </source>
</evidence>
<dbReference type="InterPro" id="IPR052929">
    <property type="entry name" value="RNase_H-like_EbsB-rel"/>
</dbReference>
<evidence type="ECO:0000313" key="2">
    <source>
        <dbReference type="Proteomes" id="UP000289738"/>
    </source>
</evidence>
<dbReference type="EMBL" id="SDMP01000012">
    <property type="protein sequence ID" value="RYR24776.1"/>
    <property type="molecule type" value="Genomic_DNA"/>
</dbReference>
<dbReference type="Proteomes" id="UP000289738">
    <property type="component" value="Chromosome B02"/>
</dbReference>
<dbReference type="PANTHER" id="PTHR47074:SF48">
    <property type="entry name" value="POLYNUCLEOTIDYL TRANSFERASE, RIBONUCLEASE H-LIKE SUPERFAMILY PROTEIN"/>
    <property type="match status" value="1"/>
</dbReference>
<name>A0A445AED9_ARAHY</name>
<evidence type="ECO:0008006" key="3">
    <source>
        <dbReference type="Google" id="ProtNLM"/>
    </source>
</evidence>
<keyword evidence="2" id="KW-1185">Reference proteome</keyword>
<sequence>MASCSGSLKEWGQKNKKGEYEVKTTYHIIRDHNRSQQLGTCPNNQEKEKWKQLWKMKILPRSLNFMWRCSMREESEVYLFRDCDWASRFWFVSPFNLRTEAAAGMPLLEWVSTTLNQIEKERKGLFICCLHGLWHSRNKLLFENGNLTSETILERAAISFAEALCPTNSSPSIQELLPGNQSPSGWRTPPPDRYKINVDAASNNGVKGGVGVVIRDSNGVVVAAATLEVAPALSVREAKAFAFYQRISRIKRNENSVVHSLAKLALTRPNLMWLEETPTKVCNLVHLDILGQLLY</sequence>
<gene>
    <name evidence="1" type="ORF">Ahy_B02g058315</name>
</gene>
<dbReference type="PANTHER" id="PTHR47074">
    <property type="entry name" value="BNAC02G40300D PROTEIN"/>
    <property type="match status" value="1"/>
</dbReference>
<dbReference type="AlphaFoldDB" id="A0A445AED9"/>